<dbReference type="EMBL" id="MFDU01000025">
    <property type="protein sequence ID" value="OGE64267.1"/>
    <property type="molecule type" value="Genomic_DNA"/>
</dbReference>
<evidence type="ECO:0000313" key="2">
    <source>
        <dbReference type="Proteomes" id="UP000183317"/>
    </source>
</evidence>
<dbReference type="AlphaFoldDB" id="A0A1F5MFX8"/>
<sequence>MKIVKCFPNSSDNTFCLQASVLSVLDYYFPNKFLEGEVIKSTDYHPKFFSWCPRTVVWLDQLGLDVKLYSIGDYERIETEGLKYLKELKEQYFELEKKRGDYKYLPEIKVAISEMRNKNLWVKESLSVEKLRDELKGEQTLAIGKTVWEWLGGRYIEGPTHFVTVVKEYSPMVWLVQDPGGPTHIPNRKVNQYINNETIFPGDIILIKGKK</sequence>
<proteinExistence type="predicted"/>
<protein>
    <recommendedName>
        <fullName evidence="3">Peptidase C39-like domain-containing protein</fullName>
    </recommendedName>
</protein>
<evidence type="ECO:0000313" key="1">
    <source>
        <dbReference type="EMBL" id="OGE64267.1"/>
    </source>
</evidence>
<gene>
    <name evidence="1" type="ORF">A3J13_01185</name>
</gene>
<comment type="caution">
    <text evidence="1">The sequence shown here is derived from an EMBL/GenBank/DDBJ whole genome shotgun (WGS) entry which is preliminary data.</text>
</comment>
<name>A0A1F5MFX8_9BACT</name>
<organism evidence="1 2">
    <name type="scientific">Candidatus Daviesbacteria bacterium RIFCSPLOWO2_02_FULL_36_8</name>
    <dbReference type="NCBI Taxonomy" id="1797793"/>
    <lineage>
        <taxon>Bacteria</taxon>
        <taxon>Candidatus Daviesiibacteriota</taxon>
    </lineage>
</organism>
<accession>A0A1F5MFX8</accession>
<evidence type="ECO:0008006" key="3">
    <source>
        <dbReference type="Google" id="ProtNLM"/>
    </source>
</evidence>
<dbReference type="Proteomes" id="UP000183317">
    <property type="component" value="Unassembled WGS sequence"/>
</dbReference>
<reference evidence="1 2" key="1">
    <citation type="journal article" date="2016" name="Nat. Commun.">
        <title>Thousands of microbial genomes shed light on interconnected biogeochemical processes in an aquifer system.</title>
        <authorList>
            <person name="Anantharaman K."/>
            <person name="Brown C.T."/>
            <person name="Hug L.A."/>
            <person name="Sharon I."/>
            <person name="Castelle C.J."/>
            <person name="Probst A.J."/>
            <person name="Thomas B.C."/>
            <person name="Singh A."/>
            <person name="Wilkins M.J."/>
            <person name="Karaoz U."/>
            <person name="Brodie E.L."/>
            <person name="Williams K.H."/>
            <person name="Hubbard S.S."/>
            <person name="Banfield J.F."/>
        </authorList>
    </citation>
    <scope>NUCLEOTIDE SEQUENCE [LARGE SCALE GENOMIC DNA]</scope>
</reference>